<name>A0A1C3VTF7_9BRAD</name>
<gene>
    <name evidence="1" type="ORF">GA0061099_1004528</name>
</gene>
<dbReference type="RefSeq" id="WP_036022754.1">
    <property type="nucleotide sequence ID" value="NZ_FMAE01000004.1"/>
</dbReference>
<proteinExistence type="predicted"/>
<sequence>MITQLPDDFRFSGPEMPLCSLAIRIADLAKRFGFTLIHYQDDGLGWAASMFVRLESGRPLFLTEHAHAVEHLGAKGPVVEVDAQDIAEIDAKPFVGEVLEAFQLSLQDADWITPVDRAYARDWIRWWADHVAKRDRAGNGESPT</sequence>
<accession>A0A1C3VTF7</accession>
<dbReference type="Proteomes" id="UP000183174">
    <property type="component" value="Unassembled WGS sequence"/>
</dbReference>
<evidence type="ECO:0000313" key="2">
    <source>
        <dbReference type="Proteomes" id="UP000183174"/>
    </source>
</evidence>
<reference evidence="1 2" key="1">
    <citation type="submission" date="2016-08" db="EMBL/GenBank/DDBJ databases">
        <authorList>
            <person name="Seilhamer J.J."/>
        </authorList>
    </citation>
    <scope>NUCLEOTIDE SEQUENCE [LARGE SCALE GENOMIC DNA]</scope>
    <source>
        <strain evidence="1 2">CCBAU 10071</strain>
    </source>
</reference>
<evidence type="ECO:0000313" key="1">
    <source>
        <dbReference type="EMBL" id="SCB30867.1"/>
    </source>
</evidence>
<organism evidence="1 2">
    <name type="scientific">Bradyrhizobium yuanmingense</name>
    <dbReference type="NCBI Taxonomy" id="108015"/>
    <lineage>
        <taxon>Bacteria</taxon>
        <taxon>Pseudomonadati</taxon>
        <taxon>Pseudomonadota</taxon>
        <taxon>Alphaproteobacteria</taxon>
        <taxon>Hyphomicrobiales</taxon>
        <taxon>Nitrobacteraceae</taxon>
        <taxon>Bradyrhizobium</taxon>
    </lineage>
</organism>
<protein>
    <submittedName>
        <fullName evidence="1">Uncharacterized protein</fullName>
    </submittedName>
</protein>
<dbReference type="EMBL" id="FMAE01000004">
    <property type="protein sequence ID" value="SCB30867.1"/>
    <property type="molecule type" value="Genomic_DNA"/>
</dbReference>
<dbReference type="AlphaFoldDB" id="A0A1C3VTF7"/>